<evidence type="ECO:0000256" key="1">
    <source>
        <dbReference type="SAM" id="SignalP"/>
    </source>
</evidence>
<dbReference type="InterPro" id="IPR009971">
    <property type="entry name" value="DUF1496"/>
</dbReference>
<feature type="signal peptide" evidence="1">
    <location>
        <begin position="1"/>
        <end position="22"/>
    </location>
</feature>
<dbReference type="Pfam" id="PF07383">
    <property type="entry name" value="DUF1496"/>
    <property type="match status" value="1"/>
</dbReference>
<reference evidence="2 3" key="1">
    <citation type="submission" date="2018-07" db="EMBL/GenBank/DDBJ databases">
        <title>Genomic Encyclopedia of Type Strains, Phase IV (KMG-IV): sequencing the most valuable type-strain genomes for metagenomic binning, comparative biology and taxonomic classification.</title>
        <authorList>
            <person name="Goeker M."/>
        </authorList>
    </citation>
    <scope>NUCLEOTIDE SEQUENCE [LARGE SCALE GENOMIC DNA]</scope>
    <source>
        <strain evidence="2 3">DSM 103736</strain>
    </source>
</reference>
<keyword evidence="3" id="KW-1185">Reference proteome</keyword>
<comment type="caution">
    <text evidence="2">The sequence shown here is derived from an EMBL/GenBank/DDBJ whole genome shotgun (WGS) entry which is preliminary data.</text>
</comment>
<dbReference type="OrthoDB" id="6400575at2"/>
<dbReference type="RefSeq" id="WP_115457034.1">
    <property type="nucleotide sequence ID" value="NZ_QRAP01000001.1"/>
</dbReference>
<dbReference type="AlphaFoldDB" id="A0A370R4E4"/>
<keyword evidence="1" id="KW-0732">Signal</keyword>
<feature type="chain" id="PRO_5016670685" evidence="1">
    <location>
        <begin position="23"/>
        <end position="97"/>
    </location>
</feature>
<dbReference type="Proteomes" id="UP000254848">
    <property type="component" value="Unassembled WGS sequence"/>
</dbReference>
<organism evidence="2 3">
    <name type="scientific">Enterobacillus tribolii</name>
    <dbReference type="NCBI Taxonomy" id="1487935"/>
    <lineage>
        <taxon>Bacteria</taxon>
        <taxon>Pseudomonadati</taxon>
        <taxon>Pseudomonadota</taxon>
        <taxon>Gammaproteobacteria</taxon>
        <taxon>Enterobacterales</taxon>
        <taxon>Hafniaceae</taxon>
        <taxon>Enterobacillus</taxon>
    </lineage>
</organism>
<evidence type="ECO:0000313" key="3">
    <source>
        <dbReference type="Proteomes" id="UP000254848"/>
    </source>
</evidence>
<proteinExistence type="predicted"/>
<sequence>MITLKQILPGIMCLWMALPAAANRGGIDVVVPVSPGLTTGTGNAAPSVPPCSRCCVYQNQYYSEGAVVNAEGVVLQCRQNENVTGTNNLRWEILKNR</sequence>
<dbReference type="EMBL" id="QRAP01000001">
    <property type="protein sequence ID" value="RDK97301.1"/>
    <property type="molecule type" value="Genomic_DNA"/>
</dbReference>
<name>A0A370R4E4_9GAMM</name>
<gene>
    <name evidence="2" type="ORF">C8D90_101749</name>
</gene>
<accession>A0A370R4E4</accession>
<evidence type="ECO:0000313" key="2">
    <source>
        <dbReference type="EMBL" id="RDK97301.1"/>
    </source>
</evidence>
<protein>
    <submittedName>
        <fullName evidence="2">Uncharacterized protein DUF1496</fullName>
    </submittedName>
</protein>